<organism evidence="1 2">
    <name type="scientific">Streptomonospora algeriensis</name>
    <dbReference type="NCBI Taxonomy" id="995084"/>
    <lineage>
        <taxon>Bacteria</taxon>
        <taxon>Bacillati</taxon>
        <taxon>Actinomycetota</taxon>
        <taxon>Actinomycetes</taxon>
        <taxon>Streptosporangiales</taxon>
        <taxon>Nocardiopsidaceae</taxon>
        <taxon>Streptomonospora</taxon>
    </lineage>
</organism>
<evidence type="ECO:0008006" key="3">
    <source>
        <dbReference type="Google" id="ProtNLM"/>
    </source>
</evidence>
<evidence type="ECO:0000313" key="1">
    <source>
        <dbReference type="EMBL" id="MFD0801603.1"/>
    </source>
</evidence>
<keyword evidence="2" id="KW-1185">Reference proteome</keyword>
<sequence length="68" mass="7923">MSKILARRGVRIRRTGLSFERIDGAARLYGDGWSPARIGKRMEAGPDTVRLRLLECGARMRDRYQRFR</sequence>
<reference evidence="2" key="1">
    <citation type="journal article" date="2019" name="Int. J. Syst. Evol. Microbiol.">
        <title>The Global Catalogue of Microorganisms (GCM) 10K type strain sequencing project: providing services to taxonomists for standard genome sequencing and annotation.</title>
        <authorList>
            <consortium name="The Broad Institute Genomics Platform"/>
            <consortium name="The Broad Institute Genome Sequencing Center for Infectious Disease"/>
            <person name="Wu L."/>
            <person name="Ma J."/>
        </authorList>
    </citation>
    <scope>NUCLEOTIDE SEQUENCE [LARGE SCALE GENOMIC DNA]</scope>
    <source>
        <strain evidence="2">CCUG 63369</strain>
    </source>
</reference>
<proteinExistence type="predicted"/>
<accession>A0ABW3BE88</accession>
<dbReference type="EMBL" id="JBHTHR010000256">
    <property type="protein sequence ID" value="MFD0801603.1"/>
    <property type="molecule type" value="Genomic_DNA"/>
</dbReference>
<protein>
    <recommendedName>
        <fullName evidence="3">Transposase IS30-like HTH domain-containing protein</fullName>
    </recommendedName>
</protein>
<gene>
    <name evidence="1" type="ORF">ACFQZU_09780</name>
</gene>
<evidence type="ECO:0000313" key="2">
    <source>
        <dbReference type="Proteomes" id="UP001596956"/>
    </source>
</evidence>
<dbReference type="Proteomes" id="UP001596956">
    <property type="component" value="Unassembled WGS sequence"/>
</dbReference>
<name>A0ABW3BE88_9ACTN</name>
<comment type="caution">
    <text evidence="1">The sequence shown here is derived from an EMBL/GenBank/DDBJ whole genome shotgun (WGS) entry which is preliminary data.</text>
</comment>